<evidence type="ECO:0000313" key="4">
    <source>
        <dbReference type="Proteomes" id="UP000823772"/>
    </source>
</evidence>
<sequence length="350" mass="38282">MAPKKIQVFAVLLSAAVLLSFLPSCSCGSGSTTESVSPAVADQPVPFPFPEAPLLVRNQGTVAMAGYLCEHFWNGFLDTSRVFPLSDTLLLGVTEGDFKKAVENYAYLVDVLSSDPEAFILQSGALFSGLDRLLERASALRAADSSSVMLDRLAEYMSLYFYDPNSPFRNENIYGHLASALASSPFVDEVIRGRYRFEAGLCALNPVGSTASDFAFSDRAGRVSNLHGMDADYVIMFFSNPGCEACRQIMDRLVSSPMDASGHSLTELIAAGRIAVLNIYIDSDIEAWKDYSSSYPSDWHNGYDPYGILRDNSLYAVRAIPSLYLLDSEKRVLFKDAVPEKVIAYLQGVL</sequence>
<feature type="domain" description="DUF5106" evidence="2">
    <location>
        <begin position="33"/>
        <end position="198"/>
    </location>
</feature>
<organism evidence="3 4">
    <name type="scientific">Candidatus Merdivivens faecigallinarum</name>
    <dbReference type="NCBI Taxonomy" id="2840871"/>
    <lineage>
        <taxon>Bacteria</taxon>
        <taxon>Pseudomonadati</taxon>
        <taxon>Bacteroidota</taxon>
        <taxon>Bacteroidia</taxon>
        <taxon>Bacteroidales</taxon>
        <taxon>Muribaculaceae</taxon>
        <taxon>Muribaculaceae incertae sedis</taxon>
        <taxon>Candidatus Merdivivens</taxon>
    </lineage>
</organism>
<dbReference type="InterPro" id="IPR036249">
    <property type="entry name" value="Thioredoxin-like_sf"/>
</dbReference>
<reference evidence="3" key="2">
    <citation type="journal article" date="2021" name="PeerJ">
        <title>Extensive microbial diversity within the chicken gut microbiome revealed by metagenomics and culture.</title>
        <authorList>
            <person name="Gilroy R."/>
            <person name="Ravi A."/>
            <person name="Getino M."/>
            <person name="Pursley I."/>
            <person name="Horton D.L."/>
            <person name="Alikhan N.F."/>
            <person name="Baker D."/>
            <person name="Gharbi K."/>
            <person name="Hall N."/>
            <person name="Watson M."/>
            <person name="Adriaenssens E.M."/>
            <person name="Foster-Nyarko E."/>
            <person name="Jarju S."/>
            <person name="Secka A."/>
            <person name="Antonio M."/>
            <person name="Oren A."/>
            <person name="Chaudhuri R.R."/>
            <person name="La Ragione R."/>
            <person name="Hildebrand F."/>
            <person name="Pallen M.J."/>
        </authorList>
    </citation>
    <scope>NUCLEOTIDE SEQUENCE</scope>
    <source>
        <strain evidence="3">B3-2255</strain>
    </source>
</reference>
<dbReference type="Gene3D" id="3.40.30.10">
    <property type="entry name" value="Glutaredoxin"/>
    <property type="match status" value="1"/>
</dbReference>
<feature type="signal peptide" evidence="1">
    <location>
        <begin position="1"/>
        <end position="26"/>
    </location>
</feature>
<dbReference type="AlphaFoldDB" id="A0A9D9J1L6"/>
<feature type="chain" id="PRO_5038432035" evidence="1">
    <location>
        <begin position="27"/>
        <end position="350"/>
    </location>
</feature>
<dbReference type="EMBL" id="JADILY010000131">
    <property type="protein sequence ID" value="MBO8482124.1"/>
    <property type="molecule type" value="Genomic_DNA"/>
</dbReference>
<reference evidence="3" key="1">
    <citation type="submission" date="2020-10" db="EMBL/GenBank/DDBJ databases">
        <authorList>
            <person name="Gilroy R."/>
        </authorList>
    </citation>
    <scope>NUCLEOTIDE SEQUENCE</scope>
    <source>
        <strain evidence="3">B3-2255</strain>
    </source>
</reference>
<evidence type="ECO:0000313" key="3">
    <source>
        <dbReference type="EMBL" id="MBO8482124.1"/>
    </source>
</evidence>
<name>A0A9D9J1L6_9BACT</name>
<dbReference type="Pfam" id="PF17127">
    <property type="entry name" value="DUF5106"/>
    <property type="match status" value="1"/>
</dbReference>
<evidence type="ECO:0000256" key="1">
    <source>
        <dbReference type="SAM" id="SignalP"/>
    </source>
</evidence>
<gene>
    <name evidence="3" type="ORF">IAC87_06230</name>
</gene>
<evidence type="ECO:0000259" key="2">
    <source>
        <dbReference type="Pfam" id="PF17127"/>
    </source>
</evidence>
<dbReference type="Proteomes" id="UP000823772">
    <property type="component" value="Unassembled WGS sequence"/>
</dbReference>
<protein>
    <submittedName>
        <fullName evidence="3">DUF5106 domain-containing protein</fullName>
    </submittedName>
</protein>
<dbReference type="InterPro" id="IPR033395">
    <property type="entry name" value="DUF5106"/>
</dbReference>
<keyword evidence="1" id="KW-0732">Signal</keyword>
<accession>A0A9D9J1L6</accession>
<comment type="caution">
    <text evidence="3">The sequence shown here is derived from an EMBL/GenBank/DDBJ whole genome shotgun (WGS) entry which is preliminary data.</text>
</comment>
<proteinExistence type="predicted"/>
<dbReference type="SUPFAM" id="SSF52833">
    <property type="entry name" value="Thioredoxin-like"/>
    <property type="match status" value="1"/>
</dbReference>